<keyword evidence="2" id="KW-0732">Signal</keyword>
<evidence type="ECO:0000256" key="1">
    <source>
        <dbReference type="ARBA" id="ARBA00023078"/>
    </source>
</evidence>
<keyword evidence="1" id="KW-0793">Thylakoid</keyword>
<dbReference type="SUPFAM" id="SSF101112">
    <property type="entry name" value="Oxygen-evolving enhancer protein 3"/>
    <property type="match status" value="1"/>
</dbReference>
<dbReference type="EMBL" id="HBFR01006515">
    <property type="protein sequence ID" value="CAD8877500.1"/>
    <property type="molecule type" value="Transcribed_RNA"/>
</dbReference>
<organism evidence="3">
    <name type="scientific">Corethron hystrix</name>
    <dbReference type="NCBI Taxonomy" id="216773"/>
    <lineage>
        <taxon>Eukaryota</taxon>
        <taxon>Sar</taxon>
        <taxon>Stramenopiles</taxon>
        <taxon>Ochrophyta</taxon>
        <taxon>Bacillariophyta</taxon>
        <taxon>Coscinodiscophyceae</taxon>
        <taxon>Corethrophycidae</taxon>
        <taxon>Corethrales</taxon>
        <taxon>Corethraceae</taxon>
        <taxon>Corethron</taxon>
    </lineage>
</organism>
<name>A0A7S1B8S0_9STRA</name>
<dbReference type="AlphaFoldDB" id="A0A7S1B8S0"/>
<gene>
    <name evidence="3" type="ORF">CHYS00102_LOCUS4684</name>
</gene>
<dbReference type="InterPro" id="IPR023222">
    <property type="entry name" value="PsbQ-like_dom_sf"/>
</dbReference>
<reference evidence="3" key="1">
    <citation type="submission" date="2021-01" db="EMBL/GenBank/DDBJ databases">
        <authorList>
            <person name="Corre E."/>
            <person name="Pelletier E."/>
            <person name="Niang G."/>
            <person name="Scheremetjew M."/>
            <person name="Finn R."/>
            <person name="Kale V."/>
            <person name="Holt S."/>
            <person name="Cochrane G."/>
            <person name="Meng A."/>
            <person name="Brown T."/>
            <person name="Cohen L."/>
        </authorList>
    </citation>
    <scope>NUCLEOTIDE SEQUENCE</scope>
    <source>
        <strain evidence="3">308</strain>
    </source>
</reference>
<proteinExistence type="predicted"/>
<protein>
    <submittedName>
        <fullName evidence="3">Uncharacterized protein</fullName>
    </submittedName>
</protein>
<dbReference type="Gene3D" id="1.20.120.290">
    <property type="entry name" value="Oxygen-evolving enhancer protein 3 (PsbQ), four-helix up-down bundle"/>
    <property type="match status" value="1"/>
</dbReference>
<evidence type="ECO:0000256" key="2">
    <source>
        <dbReference type="SAM" id="SignalP"/>
    </source>
</evidence>
<accession>A0A7S1B8S0</accession>
<feature type="chain" id="PRO_5030717388" evidence="2">
    <location>
        <begin position="22"/>
        <end position="199"/>
    </location>
</feature>
<feature type="signal peptide" evidence="2">
    <location>
        <begin position="1"/>
        <end position="21"/>
    </location>
</feature>
<sequence length="199" mass="22104">MTTTLVLFIAIFVLYPTVVRPFQATRAFSPYSSVERTVVSVHATSRRAVLVSLPALVLPISGFAQFAFAEVSAGNSLPDGAAQFSRIVKTRSDWSQLGLALSDRVTKNEVIDEAEWKSTSLYLRKLYSVGDDMKYIAKTMDTSKRSSGEALAKDFQDLVKLADKPAIDRNYDLFSEKQKKSLVVIDEFLALLQDVPDEI</sequence>
<evidence type="ECO:0000313" key="3">
    <source>
        <dbReference type="EMBL" id="CAD8877500.1"/>
    </source>
</evidence>